<dbReference type="EMBL" id="AGUE01000094">
    <property type="protein sequence ID" value="EHL00129.1"/>
    <property type="molecule type" value="Genomic_DNA"/>
</dbReference>
<dbReference type="InParanoid" id="H0EMQ0"/>
<proteinExistence type="predicted"/>
<gene>
    <name evidence="2" type="ORF">M7I_3889</name>
</gene>
<sequence length="237" mass="26698">MRSWTFKVLTLSALSALALGHWTPRPNPSADYVNYTTVTGFFLQDEASTVPGTFDYFEHYVDTLNQRSGRNVDYKVLFMGRHGEGYHNVAESYYGTPAWNCYWSLVVPTVKEYFREGISGHTCDRRSTKSYIRKTFPTFEIEKGFSEQDLLFKPHFAEQPVDQDIRTKAVLDDVFGNDSNTWLSITSHSGETASLLRVLKHRVFSLSTGSVIPVLVKAETIKGTAPAGIRNASSFIS</sequence>
<dbReference type="FunCoup" id="H0EMQ0">
    <property type="interactions" value="113"/>
</dbReference>
<accession>H0EMQ0</accession>
<dbReference type="SUPFAM" id="SSF53254">
    <property type="entry name" value="Phosphoglycerate mutase-like"/>
    <property type="match status" value="1"/>
</dbReference>
<keyword evidence="1" id="KW-0732">Signal</keyword>
<dbReference type="OrthoDB" id="496981at2759"/>
<evidence type="ECO:0000313" key="3">
    <source>
        <dbReference type="Proteomes" id="UP000005446"/>
    </source>
</evidence>
<comment type="caution">
    <text evidence="2">The sequence shown here is derived from an EMBL/GenBank/DDBJ whole genome shotgun (WGS) entry which is preliminary data.</text>
</comment>
<feature type="chain" id="PRO_5003532602" evidence="1">
    <location>
        <begin position="21"/>
        <end position="237"/>
    </location>
</feature>
<name>H0EMQ0_GLAL7</name>
<feature type="signal peptide" evidence="1">
    <location>
        <begin position="1"/>
        <end position="20"/>
    </location>
</feature>
<dbReference type="Proteomes" id="UP000005446">
    <property type="component" value="Unassembled WGS sequence"/>
</dbReference>
<reference evidence="2 3" key="1">
    <citation type="journal article" date="2012" name="Eukaryot. Cell">
        <title>Genome sequence of the fungus Glarea lozoyensis: the first genome sequence of a species from the Helotiaceae family.</title>
        <authorList>
            <person name="Youssar L."/>
            <person name="Gruening B.A."/>
            <person name="Erxleben A."/>
            <person name="Guenther S."/>
            <person name="Huettel W."/>
        </authorList>
    </citation>
    <scope>NUCLEOTIDE SEQUENCE [LARGE SCALE GENOMIC DNA]</scope>
    <source>
        <strain evidence="3">ATCC 74030 / MF5533</strain>
    </source>
</reference>
<evidence type="ECO:0000313" key="2">
    <source>
        <dbReference type="EMBL" id="EHL00129.1"/>
    </source>
</evidence>
<dbReference type="HOGENOM" id="CLU_039184_0_1_1"/>
<evidence type="ECO:0000256" key="1">
    <source>
        <dbReference type="SAM" id="SignalP"/>
    </source>
</evidence>
<organism evidence="2 3">
    <name type="scientific">Glarea lozoyensis (strain ATCC 74030 / MF5533)</name>
    <dbReference type="NCBI Taxonomy" id="1104152"/>
    <lineage>
        <taxon>Eukaryota</taxon>
        <taxon>Fungi</taxon>
        <taxon>Dikarya</taxon>
        <taxon>Ascomycota</taxon>
        <taxon>Pezizomycotina</taxon>
        <taxon>Leotiomycetes</taxon>
        <taxon>Helotiales</taxon>
        <taxon>Helotiaceae</taxon>
        <taxon>Glarea</taxon>
    </lineage>
</organism>
<dbReference type="InterPro" id="IPR029033">
    <property type="entry name" value="His_PPase_superfam"/>
</dbReference>
<protein>
    <submittedName>
        <fullName evidence="2">Putative phosphomutase PMU1</fullName>
    </submittedName>
</protein>
<keyword evidence="3" id="KW-1185">Reference proteome</keyword>
<dbReference type="AlphaFoldDB" id="H0EMQ0"/>